<dbReference type="SMART" id="SM00060">
    <property type="entry name" value="FN3"/>
    <property type="match status" value="1"/>
</dbReference>
<dbReference type="SUPFAM" id="SSF56112">
    <property type="entry name" value="Protein kinase-like (PK-like)"/>
    <property type="match status" value="1"/>
</dbReference>
<evidence type="ECO:0000256" key="1">
    <source>
        <dbReference type="ARBA" id="ARBA00004167"/>
    </source>
</evidence>
<dbReference type="SMART" id="SM00252">
    <property type="entry name" value="SH2"/>
    <property type="match status" value="1"/>
</dbReference>
<keyword evidence="5 7" id="KW-0829">Tyrosine-protein kinase</keyword>
<dbReference type="eggNOG" id="KOG0197">
    <property type="taxonomic scope" value="Eukaryota"/>
</dbReference>
<protein>
    <recommendedName>
        <fullName evidence="7">Tyrosine-protein kinase</fullName>
        <ecNumber evidence="7">2.7.10.2</ecNumber>
    </recommendedName>
</protein>
<dbReference type="GO" id="GO:0060397">
    <property type="term" value="P:growth hormone receptor signaling pathway via JAK-STAT"/>
    <property type="evidence" value="ECO:0007669"/>
    <property type="project" value="TreeGrafter"/>
</dbReference>
<evidence type="ECO:0000256" key="8">
    <source>
        <dbReference type="SAM" id="MobiDB-lite"/>
    </source>
</evidence>
<dbReference type="InterPro" id="IPR003961">
    <property type="entry name" value="FN3_dom"/>
</dbReference>
<dbReference type="Gene3D" id="2.60.40.10">
    <property type="entry name" value="Immunoglobulins"/>
    <property type="match status" value="1"/>
</dbReference>
<feature type="region of interest" description="Disordered" evidence="8">
    <location>
        <begin position="336"/>
        <end position="359"/>
    </location>
</feature>
<dbReference type="GO" id="GO:0042981">
    <property type="term" value="P:regulation of apoptotic process"/>
    <property type="evidence" value="ECO:0007669"/>
    <property type="project" value="TreeGrafter"/>
</dbReference>
<dbReference type="GO" id="GO:0007259">
    <property type="term" value="P:cell surface receptor signaling pathway via JAK-STAT"/>
    <property type="evidence" value="ECO:0007669"/>
    <property type="project" value="TreeGrafter"/>
</dbReference>
<dbReference type="Pfam" id="PF00041">
    <property type="entry name" value="fn3"/>
    <property type="match status" value="1"/>
</dbReference>
<name>A0A091CVI5_FUKDA</name>
<dbReference type="PROSITE" id="PS50853">
    <property type="entry name" value="FN3"/>
    <property type="match status" value="1"/>
</dbReference>
<dbReference type="Proteomes" id="UP000028990">
    <property type="component" value="Unassembled WGS sequence"/>
</dbReference>
<dbReference type="GO" id="GO:0016020">
    <property type="term" value="C:membrane"/>
    <property type="evidence" value="ECO:0007669"/>
    <property type="project" value="UniProtKB-SubCell"/>
</dbReference>
<dbReference type="AlphaFoldDB" id="A0A091CVI5"/>
<dbReference type="Pfam" id="PF07714">
    <property type="entry name" value="PK_Tyr_Ser-Thr"/>
    <property type="match status" value="1"/>
</dbReference>
<evidence type="ECO:0000259" key="9">
    <source>
        <dbReference type="PROSITE" id="PS50011"/>
    </source>
</evidence>
<evidence type="ECO:0000259" key="10">
    <source>
        <dbReference type="PROSITE" id="PS50853"/>
    </source>
</evidence>
<keyword evidence="4 7" id="KW-0418">Kinase</keyword>
<dbReference type="Gene3D" id="3.30.200.20">
    <property type="entry name" value="Phosphorylase Kinase, domain 1"/>
    <property type="match status" value="1"/>
</dbReference>
<dbReference type="FunFam" id="3.30.505.10:FF:000073">
    <property type="entry name" value="Tyrosine-protein kinase"/>
    <property type="match status" value="1"/>
</dbReference>
<proteinExistence type="inferred from homology"/>
<dbReference type="GO" id="GO:0019221">
    <property type="term" value="P:cytokine-mediated signaling pathway"/>
    <property type="evidence" value="ECO:0007669"/>
    <property type="project" value="TreeGrafter"/>
</dbReference>
<dbReference type="GO" id="GO:0005829">
    <property type="term" value="C:cytosol"/>
    <property type="evidence" value="ECO:0007669"/>
    <property type="project" value="TreeGrafter"/>
</dbReference>
<evidence type="ECO:0000256" key="7">
    <source>
        <dbReference type="RuleBase" id="RU362096"/>
    </source>
</evidence>
<evidence type="ECO:0000256" key="4">
    <source>
        <dbReference type="ARBA" id="ARBA00022777"/>
    </source>
</evidence>
<dbReference type="InterPro" id="IPR013783">
    <property type="entry name" value="Ig-like_fold"/>
</dbReference>
<dbReference type="Pfam" id="PF17887">
    <property type="entry name" value="Jak1_Phl"/>
    <property type="match status" value="1"/>
</dbReference>
<keyword evidence="7" id="KW-0067">ATP-binding</keyword>
<dbReference type="Pfam" id="PF21990">
    <property type="entry name" value="SH2_1"/>
    <property type="match status" value="1"/>
</dbReference>
<feature type="domain" description="Fibronectin type-III" evidence="10">
    <location>
        <begin position="442"/>
        <end position="535"/>
    </location>
</feature>
<keyword evidence="2 7" id="KW-0808">Transferase</keyword>
<dbReference type="GO" id="GO:0035556">
    <property type="term" value="P:intracellular signal transduction"/>
    <property type="evidence" value="ECO:0007669"/>
    <property type="project" value="TreeGrafter"/>
</dbReference>
<dbReference type="PANTHER" id="PTHR45807:SF3">
    <property type="entry name" value="TYROSINE-PROTEIN KINASE JAK3"/>
    <property type="match status" value="1"/>
</dbReference>
<comment type="similarity">
    <text evidence="7">Belongs to the protein kinase superfamily. Tyr protein kinase family.</text>
</comment>
<comment type="subcellular location">
    <subcellularLocation>
        <location evidence="1">Membrane</location>
        <topology evidence="1">Single-pass membrane protein</topology>
    </subcellularLocation>
</comment>
<dbReference type="PANTHER" id="PTHR45807">
    <property type="entry name" value="TYROSINE-PROTEIN KINASE HOPSCOTCH"/>
    <property type="match status" value="1"/>
</dbReference>
<dbReference type="InterPro" id="IPR041381">
    <property type="entry name" value="JAK1-3/TYK2_PHL_dom"/>
</dbReference>
<keyword evidence="12" id="KW-1185">Reference proteome</keyword>
<dbReference type="InterPro" id="IPR051286">
    <property type="entry name" value="JAK"/>
</dbReference>
<dbReference type="GO" id="GO:0005524">
    <property type="term" value="F:ATP binding"/>
    <property type="evidence" value="ECO:0007669"/>
    <property type="project" value="UniProtKB-KW"/>
</dbReference>
<dbReference type="FunFam" id="3.30.200.20:FF:000135">
    <property type="entry name" value="Tyrosine-protein kinase"/>
    <property type="match status" value="1"/>
</dbReference>
<evidence type="ECO:0000256" key="6">
    <source>
        <dbReference type="ARBA" id="ARBA00051245"/>
    </source>
</evidence>
<dbReference type="EC" id="2.7.10.2" evidence="7"/>
<dbReference type="InterPro" id="IPR000980">
    <property type="entry name" value="SH2"/>
</dbReference>
<dbReference type="GO" id="GO:0005131">
    <property type="term" value="F:growth hormone receptor binding"/>
    <property type="evidence" value="ECO:0007669"/>
    <property type="project" value="TreeGrafter"/>
</dbReference>
<dbReference type="PROSITE" id="PS50011">
    <property type="entry name" value="PROTEIN_KINASE_DOM"/>
    <property type="match status" value="1"/>
</dbReference>
<dbReference type="InterPro" id="IPR036116">
    <property type="entry name" value="FN3_sf"/>
</dbReference>
<evidence type="ECO:0000256" key="5">
    <source>
        <dbReference type="ARBA" id="ARBA00023137"/>
    </source>
</evidence>
<evidence type="ECO:0000313" key="11">
    <source>
        <dbReference type="EMBL" id="KFO22592.1"/>
    </source>
</evidence>
<dbReference type="Pfam" id="PF18379">
    <property type="entry name" value="FERM_F1"/>
    <property type="match status" value="1"/>
</dbReference>
<gene>
    <name evidence="11" type="ORF">H920_15994</name>
</gene>
<feature type="compositionally biased region" description="Polar residues" evidence="8">
    <location>
        <begin position="1"/>
        <end position="11"/>
    </location>
</feature>
<evidence type="ECO:0000313" key="12">
    <source>
        <dbReference type="Proteomes" id="UP000028990"/>
    </source>
</evidence>
<sequence>MATTDVISPRSQLEGAGSRQALDDPAGGGVGSVSGPHRVSVAFAGACGSGLCRYQDPPYPDADSDSATGPRDLSCYRVFDHKGHYACSWRYDGPQDAVSHFLRCWSCCYFSADKATQVQFSEQDGVSVHSNVTLWVESRAANRTERSPAVTLRLSELEWVRYDPPVRAARMSLSRGGLRMEWENPGEDRAQMQFRRRTPSSSWELLPPQPLLPDGCHGAEPGAQVTYFLWLRMRSCPCQAKATRTLRLEKRKIFLSGGAYDVAVLSQTRLGWGPNRTWLIPAVPAVPAAHRDLGALNASVGAGGSTVRWTVRAPGGTHCVEWQPLGGDVAPNCTVLPPREPGPAGSGHAEDSGGPGDTSHILVLASAHPPGQAVLSKVLGLCNEAWDRRAVTHSWSPALGVTRQDQCYQVTIFSSVRPEKATAWSTVLSTYYFWGNASVAGTPLRVSVRSHGEDSAAVAWSPSLLQGCPGILAAYAVGCVEDGGRQAEWLVAPSETQVTLQGLRPGVTYTVQVRADTAWLKGSWSLSQSFSLAPQVSRVPILSVSLGSFVTILLLGVLGYLGLSRFVQHLWPPLPTPCASTAVAFPTSQGEKVAVMAPPSEETPLISQRSCSLSSSEAGALHVLLPPRGPGPPQCLSFSFGDHSAEELCVQAAKASGILPVYHSLFALATEDLSCWFPPSHIFSVEDVGTQILVYRLRFYFPSWFGLEKCHRFGLRKDLASAIVDLPVLEHLFFQEAEFPALPAALSFVALVDGYFRLTCDPRHFFCKEVAPPRLLEEVAEDCHGPITLDFAIHKLKARGSVPGSYVLRRSPQDFDGFLLTACVQVGSPPGSGGGVDLLESSSPDYKGCLIRRDPTGSFCLVGLSRPHGSLRELLVACREGVLRVDGVALSLTTCCAPTPKEKSNLMVVRRGCGPAPAAPAQPPVLSQLTFHKIPPPSLQRHENLGHGSFTKIYRGCRRESVDGEARETEVLLKVLDAEHRNCVESFLEAASLMSQVSYPHLVLLHGVCMAGDSEIPAPYPYLP</sequence>
<feature type="domain" description="Protein kinase" evidence="9">
    <location>
        <begin position="939"/>
        <end position="1024"/>
    </location>
</feature>
<accession>A0A091CVI5</accession>
<keyword evidence="7" id="KW-0547">Nucleotide-binding</keyword>
<dbReference type="CDD" id="cd00063">
    <property type="entry name" value="FN3"/>
    <property type="match status" value="1"/>
</dbReference>
<dbReference type="GO" id="GO:0004715">
    <property type="term" value="F:non-membrane spanning protein tyrosine kinase activity"/>
    <property type="evidence" value="ECO:0007669"/>
    <property type="project" value="UniProtKB-EC"/>
</dbReference>
<evidence type="ECO:0000256" key="3">
    <source>
        <dbReference type="ARBA" id="ARBA00022729"/>
    </source>
</evidence>
<dbReference type="InterPro" id="IPR041155">
    <property type="entry name" value="FERM_F1"/>
</dbReference>
<dbReference type="EMBL" id="KN123998">
    <property type="protein sequence ID" value="KFO22592.1"/>
    <property type="molecule type" value="Genomic_DNA"/>
</dbReference>
<reference evidence="11 12" key="1">
    <citation type="submission" date="2013-11" db="EMBL/GenBank/DDBJ databases">
        <title>The Damaraland mole rat (Fukomys damarensis) genome and evolution of African mole rats.</title>
        <authorList>
            <person name="Gladyshev V.N."/>
            <person name="Fang X."/>
        </authorList>
    </citation>
    <scope>NUCLEOTIDE SEQUENCE [LARGE SCALE GENOMIC DNA]</scope>
    <source>
        <tissue evidence="11">Liver</tissue>
    </source>
</reference>
<dbReference type="InterPro" id="IPR011009">
    <property type="entry name" value="Kinase-like_dom_sf"/>
</dbReference>
<organism evidence="11 12">
    <name type="scientific">Fukomys damarensis</name>
    <name type="common">Damaraland mole rat</name>
    <name type="synonym">Cryptomys damarensis</name>
    <dbReference type="NCBI Taxonomy" id="885580"/>
    <lineage>
        <taxon>Eukaryota</taxon>
        <taxon>Metazoa</taxon>
        <taxon>Chordata</taxon>
        <taxon>Craniata</taxon>
        <taxon>Vertebrata</taxon>
        <taxon>Euteleostomi</taxon>
        <taxon>Mammalia</taxon>
        <taxon>Eutheria</taxon>
        <taxon>Euarchontoglires</taxon>
        <taxon>Glires</taxon>
        <taxon>Rodentia</taxon>
        <taxon>Hystricomorpha</taxon>
        <taxon>Bathyergidae</taxon>
        <taxon>Fukomys</taxon>
    </lineage>
</organism>
<dbReference type="InterPro" id="IPR001245">
    <property type="entry name" value="Ser-Thr/Tyr_kinase_cat_dom"/>
</dbReference>
<dbReference type="InterPro" id="IPR036860">
    <property type="entry name" value="SH2_dom_sf"/>
</dbReference>
<dbReference type="InterPro" id="IPR000719">
    <property type="entry name" value="Prot_kinase_dom"/>
</dbReference>
<evidence type="ECO:0000256" key="2">
    <source>
        <dbReference type="ARBA" id="ARBA00022679"/>
    </source>
</evidence>
<keyword evidence="3" id="KW-0732">Signal</keyword>
<comment type="catalytic activity">
    <reaction evidence="6 7">
        <text>L-tyrosyl-[protein] + ATP = O-phospho-L-tyrosyl-[protein] + ADP + H(+)</text>
        <dbReference type="Rhea" id="RHEA:10596"/>
        <dbReference type="Rhea" id="RHEA-COMP:10136"/>
        <dbReference type="Rhea" id="RHEA-COMP:20101"/>
        <dbReference type="ChEBI" id="CHEBI:15378"/>
        <dbReference type="ChEBI" id="CHEBI:30616"/>
        <dbReference type="ChEBI" id="CHEBI:46858"/>
        <dbReference type="ChEBI" id="CHEBI:61978"/>
        <dbReference type="ChEBI" id="CHEBI:456216"/>
        <dbReference type="EC" id="2.7.10.2"/>
    </reaction>
</comment>
<dbReference type="GO" id="GO:0030154">
    <property type="term" value="P:cell differentiation"/>
    <property type="evidence" value="ECO:0007669"/>
    <property type="project" value="TreeGrafter"/>
</dbReference>
<dbReference type="STRING" id="885580.ENSFDAP00000001901"/>
<dbReference type="SUPFAM" id="SSF55550">
    <property type="entry name" value="SH2 domain"/>
    <property type="match status" value="1"/>
</dbReference>
<dbReference type="SUPFAM" id="SSF49265">
    <property type="entry name" value="Fibronectin type III"/>
    <property type="match status" value="1"/>
</dbReference>
<feature type="region of interest" description="Disordered" evidence="8">
    <location>
        <begin position="1"/>
        <end position="31"/>
    </location>
</feature>